<dbReference type="PANTHER" id="PTHR32096">
    <property type="entry name" value="WRKY TRANSCRIPTION FACTOR 30-RELATED-RELATED"/>
    <property type="match status" value="1"/>
</dbReference>
<dbReference type="OrthoDB" id="684963at2759"/>
<keyword evidence="2" id="KW-0805">Transcription regulation</keyword>
<dbReference type="GO" id="GO:0005634">
    <property type="term" value="C:nucleus"/>
    <property type="evidence" value="ECO:0007669"/>
    <property type="project" value="UniProtKB-SubCell"/>
</dbReference>
<evidence type="ECO:0000256" key="5">
    <source>
        <dbReference type="ARBA" id="ARBA00023242"/>
    </source>
</evidence>
<name>A0A834FVQ1_RHOSS</name>
<dbReference type="Gene3D" id="2.20.25.80">
    <property type="entry name" value="WRKY domain"/>
    <property type="match status" value="1"/>
</dbReference>
<dbReference type="AlphaFoldDB" id="A0A834FVQ1"/>
<evidence type="ECO:0000259" key="7">
    <source>
        <dbReference type="PROSITE" id="PS50811"/>
    </source>
</evidence>
<evidence type="ECO:0000313" key="8">
    <source>
        <dbReference type="EMBL" id="KAF7114616.1"/>
    </source>
</evidence>
<evidence type="ECO:0000256" key="4">
    <source>
        <dbReference type="ARBA" id="ARBA00023163"/>
    </source>
</evidence>
<keyword evidence="9" id="KW-1185">Reference proteome</keyword>
<evidence type="ECO:0000256" key="1">
    <source>
        <dbReference type="ARBA" id="ARBA00004123"/>
    </source>
</evidence>
<dbReference type="SUPFAM" id="SSF118290">
    <property type="entry name" value="WRKY DNA-binding domain"/>
    <property type="match status" value="1"/>
</dbReference>
<feature type="compositionally biased region" description="Pro residues" evidence="6">
    <location>
        <begin position="230"/>
        <end position="246"/>
    </location>
</feature>
<accession>A0A834FVQ1</accession>
<feature type="region of interest" description="Disordered" evidence="6">
    <location>
        <begin position="220"/>
        <end position="268"/>
    </location>
</feature>
<keyword evidence="5" id="KW-0539">Nucleus</keyword>
<dbReference type="Proteomes" id="UP000626092">
    <property type="component" value="Unassembled WGS sequence"/>
</dbReference>
<dbReference type="SMART" id="SM00774">
    <property type="entry name" value="WRKY"/>
    <property type="match status" value="1"/>
</dbReference>
<comment type="caution">
    <text evidence="8">The sequence shown here is derived from an EMBL/GenBank/DDBJ whole genome shotgun (WGS) entry which is preliminary data.</text>
</comment>
<dbReference type="InterPro" id="IPR003657">
    <property type="entry name" value="WRKY_dom"/>
</dbReference>
<comment type="subcellular location">
    <subcellularLocation>
        <location evidence="1">Nucleus</location>
    </subcellularLocation>
</comment>
<dbReference type="GO" id="GO:0000976">
    <property type="term" value="F:transcription cis-regulatory region binding"/>
    <property type="evidence" value="ECO:0007669"/>
    <property type="project" value="TreeGrafter"/>
</dbReference>
<keyword evidence="4" id="KW-0804">Transcription</keyword>
<dbReference type="EMBL" id="WJXA01000202">
    <property type="protein sequence ID" value="KAF7114616.1"/>
    <property type="molecule type" value="Genomic_DNA"/>
</dbReference>
<dbReference type="InterPro" id="IPR044810">
    <property type="entry name" value="WRKY_plant"/>
</dbReference>
<evidence type="ECO:0000256" key="6">
    <source>
        <dbReference type="SAM" id="MobiDB-lite"/>
    </source>
</evidence>
<proteinExistence type="predicted"/>
<evidence type="ECO:0000256" key="2">
    <source>
        <dbReference type="ARBA" id="ARBA00023015"/>
    </source>
</evidence>
<gene>
    <name evidence="8" type="ORF">RHSIM_RhsimUnG0083000</name>
</gene>
<dbReference type="InterPro" id="IPR036576">
    <property type="entry name" value="WRKY_dom_sf"/>
</dbReference>
<protein>
    <recommendedName>
        <fullName evidence="7">WRKY domain-containing protein</fullName>
    </recommendedName>
</protein>
<dbReference type="Pfam" id="PF03106">
    <property type="entry name" value="WRKY"/>
    <property type="match status" value="1"/>
</dbReference>
<dbReference type="PANTHER" id="PTHR32096:SF146">
    <property type="entry name" value="WRKY TRANSCRIPTION FACTOR 19-RELATED"/>
    <property type="match status" value="1"/>
</dbReference>
<dbReference type="PROSITE" id="PS50811">
    <property type="entry name" value="WRKY"/>
    <property type="match status" value="1"/>
</dbReference>
<keyword evidence="3" id="KW-0238">DNA-binding</keyword>
<feature type="domain" description="WRKY" evidence="7">
    <location>
        <begin position="136"/>
        <end position="198"/>
    </location>
</feature>
<dbReference type="GO" id="GO:0003700">
    <property type="term" value="F:DNA-binding transcription factor activity"/>
    <property type="evidence" value="ECO:0007669"/>
    <property type="project" value="InterPro"/>
</dbReference>
<organism evidence="8 9">
    <name type="scientific">Rhododendron simsii</name>
    <name type="common">Sims's rhododendron</name>
    <dbReference type="NCBI Taxonomy" id="118357"/>
    <lineage>
        <taxon>Eukaryota</taxon>
        <taxon>Viridiplantae</taxon>
        <taxon>Streptophyta</taxon>
        <taxon>Embryophyta</taxon>
        <taxon>Tracheophyta</taxon>
        <taxon>Spermatophyta</taxon>
        <taxon>Magnoliopsida</taxon>
        <taxon>eudicotyledons</taxon>
        <taxon>Gunneridae</taxon>
        <taxon>Pentapetalae</taxon>
        <taxon>asterids</taxon>
        <taxon>Ericales</taxon>
        <taxon>Ericaceae</taxon>
        <taxon>Ericoideae</taxon>
        <taxon>Rhodoreae</taxon>
        <taxon>Rhododendron</taxon>
    </lineage>
</organism>
<sequence>MLESLDTAETSPKYCKIVGEKEWWDSLKWHDSKWSRMTQPTFEELRTDEDFMDQLVRDIYSPMDFDSEWSRMTQPAFDELRTDDDFMDQLVRDIYLPMDFDFDKPGCQLIFRRNDVDKRTVMIPAPQMGDTEIPPEDGFTWRKYGQKEILGSKFPRSYYRCTYSILYDCPAKKQVQRLDNNPFTFQVTYRGDHTCQMSSTVPSASPASAELKLPPPAMTQQLATTTASPPLSPPLPSPPLSPPPPTTMRLHHRPPQSLSAGRGCRGRV</sequence>
<evidence type="ECO:0000256" key="3">
    <source>
        <dbReference type="ARBA" id="ARBA00023125"/>
    </source>
</evidence>
<evidence type="ECO:0000313" key="9">
    <source>
        <dbReference type="Proteomes" id="UP000626092"/>
    </source>
</evidence>
<reference evidence="8" key="1">
    <citation type="submission" date="2019-11" db="EMBL/GenBank/DDBJ databases">
        <authorList>
            <person name="Liu Y."/>
            <person name="Hou J."/>
            <person name="Li T.-Q."/>
            <person name="Guan C.-H."/>
            <person name="Wu X."/>
            <person name="Wu H.-Z."/>
            <person name="Ling F."/>
            <person name="Zhang R."/>
            <person name="Shi X.-G."/>
            <person name="Ren J.-P."/>
            <person name="Chen E.-F."/>
            <person name="Sun J.-M."/>
        </authorList>
    </citation>
    <scope>NUCLEOTIDE SEQUENCE</scope>
    <source>
        <strain evidence="8">Adult_tree_wgs_1</strain>
        <tissue evidence="8">Leaves</tissue>
    </source>
</reference>